<evidence type="ECO:0000313" key="1">
    <source>
        <dbReference type="EMBL" id="MFC4231052.1"/>
    </source>
</evidence>
<dbReference type="Pfam" id="PF19775">
    <property type="entry name" value="DUF6261"/>
    <property type="match status" value="1"/>
</dbReference>
<comment type="caution">
    <text evidence="1">The sequence shown here is derived from an EMBL/GenBank/DDBJ whole genome shotgun (WGS) entry which is preliminary data.</text>
</comment>
<dbReference type="RefSeq" id="WP_379012439.1">
    <property type="nucleotide sequence ID" value="NZ_JBHSDC010000003.1"/>
</dbReference>
<keyword evidence="2" id="KW-1185">Reference proteome</keyword>
<reference evidence="2" key="1">
    <citation type="journal article" date="2019" name="Int. J. Syst. Evol. Microbiol.">
        <title>The Global Catalogue of Microorganisms (GCM) 10K type strain sequencing project: providing services to taxonomists for standard genome sequencing and annotation.</title>
        <authorList>
            <consortium name="The Broad Institute Genomics Platform"/>
            <consortium name="The Broad Institute Genome Sequencing Center for Infectious Disease"/>
            <person name="Wu L."/>
            <person name="Ma J."/>
        </authorList>
    </citation>
    <scope>NUCLEOTIDE SEQUENCE [LARGE SCALE GENOMIC DNA]</scope>
    <source>
        <strain evidence="2">CECT 8010</strain>
    </source>
</reference>
<sequence>MITKATTSRYLLGDFINFIKNILVIITGNAIVASEIKTFTEALQAKHLQIDAAYAYQKDSPESKEIETQDVRRDVAFMGIKTVANGFAMHFDEAKRQAAKAILACIAKYGKDIQVQSDTTETTILDKMVTDFETDPILVAACETLGITSWVGELKAANQKFNAKFLERNKKYALKPKESASELKPQVTKVYEALMVQIDSRNNIDTTGKYTPLVNEINALIAQHNNKVTARESSGGNASTAAPKG</sequence>
<organism evidence="1 2">
    <name type="scientific">Parasediminibacterium paludis</name>
    <dbReference type="NCBI Taxonomy" id="908966"/>
    <lineage>
        <taxon>Bacteria</taxon>
        <taxon>Pseudomonadati</taxon>
        <taxon>Bacteroidota</taxon>
        <taxon>Chitinophagia</taxon>
        <taxon>Chitinophagales</taxon>
        <taxon>Chitinophagaceae</taxon>
        <taxon>Parasediminibacterium</taxon>
    </lineage>
</organism>
<proteinExistence type="predicted"/>
<dbReference type="Proteomes" id="UP001595906">
    <property type="component" value="Unassembled WGS sequence"/>
</dbReference>
<accession>A0ABV8PVV7</accession>
<evidence type="ECO:0000313" key="2">
    <source>
        <dbReference type="Proteomes" id="UP001595906"/>
    </source>
</evidence>
<dbReference type="InterPro" id="IPR046228">
    <property type="entry name" value="DUF6261"/>
</dbReference>
<protein>
    <submittedName>
        <fullName evidence="1">DUF6261 family protein</fullName>
    </submittedName>
</protein>
<dbReference type="EMBL" id="JBHSDC010000003">
    <property type="protein sequence ID" value="MFC4231052.1"/>
    <property type="molecule type" value="Genomic_DNA"/>
</dbReference>
<gene>
    <name evidence="1" type="ORF">ACFOW1_04065</name>
</gene>
<name>A0ABV8PVV7_9BACT</name>